<reference evidence="2 3" key="1">
    <citation type="submission" date="2016-10" db="EMBL/GenBank/DDBJ databases">
        <authorList>
            <person name="de Groot N.N."/>
        </authorList>
    </citation>
    <scope>NUCLEOTIDE SEQUENCE [LARGE SCALE GENOMIC DNA]</scope>
    <source>
        <strain evidence="2 3">JCM 10630</strain>
    </source>
</reference>
<evidence type="ECO:0000256" key="1">
    <source>
        <dbReference type="SAM" id="MobiDB-lite"/>
    </source>
</evidence>
<evidence type="ECO:0000313" key="2">
    <source>
        <dbReference type="EMBL" id="SDF23273.1"/>
    </source>
</evidence>
<dbReference type="AlphaFoldDB" id="A0A1G7JEG2"/>
<feature type="compositionally biased region" description="Low complexity" evidence="1">
    <location>
        <begin position="20"/>
        <end position="41"/>
    </location>
</feature>
<sequence length="245" mass="27239">MDNHDPKKPQHAGALASVHSLPSSKSKPQSQSNEQSSPSQVEPLSLILMEKLWKTMVETYGHRWTANFGAKPRPDHAWAKHLTGITGKQIANGLAQLGGLNNDGWPPSATQFRSMCLQMPGMPSESEAWEQALRGEYSHDIVRIAAEKTGTFDLKSGRLTDKALRERFNRNFAIVRARAVMGKPLDDSIPDGIEHEEKTPMQVQYAHTHQQARDLITAQNIPTDGQQARKLLLARMGIKRGDQHA</sequence>
<gene>
    <name evidence="2" type="ORF">SAMN05216575_106206</name>
</gene>
<name>A0A1G7JEG2_9GAMM</name>
<accession>A0A1G7JEG2</accession>
<proteinExistence type="predicted"/>
<dbReference type="Proteomes" id="UP000182413">
    <property type="component" value="Unassembled WGS sequence"/>
</dbReference>
<evidence type="ECO:0000313" key="3">
    <source>
        <dbReference type="Proteomes" id="UP000182413"/>
    </source>
</evidence>
<organism evidence="2 3">
    <name type="scientific">Ectopseudomonas alcaliphila</name>
    <dbReference type="NCBI Taxonomy" id="101564"/>
    <lineage>
        <taxon>Bacteria</taxon>
        <taxon>Pseudomonadati</taxon>
        <taxon>Pseudomonadota</taxon>
        <taxon>Gammaproteobacteria</taxon>
        <taxon>Pseudomonadales</taxon>
        <taxon>Pseudomonadaceae</taxon>
        <taxon>Ectopseudomonas</taxon>
    </lineage>
</organism>
<dbReference type="EMBL" id="FNAE01000006">
    <property type="protein sequence ID" value="SDF23273.1"/>
    <property type="molecule type" value="Genomic_DNA"/>
</dbReference>
<evidence type="ECO:0008006" key="4">
    <source>
        <dbReference type="Google" id="ProtNLM"/>
    </source>
</evidence>
<feature type="region of interest" description="Disordered" evidence="1">
    <location>
        <begin position="1"/>
        <end position="41"/>
    </location>
</feature>
<protein>
    <recommendedName>
        <fullName evidence="4">Phage replication protein P</fullName>
    </recommendedName>
</protein>